<feature type="coiled-coil region" evidence="2">
    <location>
        <begin position="159"/>
        <end position="207"/>
    </location>
</feature>
<evidence type="ECO:0000256" key="2">
    <source>
        <dbReference type="SAM" id="Coils"/>
    </source>
</evidence>
<keyword evidence="6" id="KW-1185">Reference proteome</keyword>
<evidence type="ECO:0000313" key="5">
    <source>
        <dbReference type="EMBL" id="KAG8460509.1"/>
    </source>
</evidence>
<reference evidence="5" key="1">
    <citation type="submission" date="2021-05" db="EMBL/GenBank/DDBJ databases">
        <title>The genome of the haptophyte Pavlova lutheri (Diacronema luteri, Pavlovales) - a model for lipid biosynthesis in eukaryotic algae.</title>
        <authorList>
            <person name="Hulatt C.J."/>
            <person name="Posewitz M.C."/>
        </authorList>
    </citation>
    <scope>NUCLEOTIDE SEQUENCE</scope>
    <source>
        <strain evidence="5">NIVA-4/92</strain>
    </source>
</reference>
<dbReference type="InterPro" id="IPR033192">
    <property type="entry name" value="ODAD3"/>
</dbReference>
<evidence type="ECO:0000256" key="3">
    <source>
        <dbReference type="SAM" id="MobiDB-lite"/>
    </source>
</evidence>
<feature type="compositionally biased region" description="Basic residues" evidence="3">
    <location>
        <begin position="547"/>
        <end position="556"/>
    </location>
</feature>
<evidence type="ECO:0000313" key="6">
    <source>
        <dbReference type="Proteomes" id="UP000751190"/>
    </source>
</evidence>
<dbReference type="AlphaFoldDB" id="A0A8J6C4U0"/>
<feature type="compositionally biased region" description="Acidic residues" evidence="3">
    <location>
        <begin position="509"/>
        <end position="527"/>
    </location>
</feature>
<protein>
    <recommendedName>
        <fullName evidence="4">ODAD1 central coiled coil region domain-containing protein</fullName>
    </recommendedName>
</protein>
<dbReference type="GO" id="GO:0003341">
    <property type="term" value="P:cilium movement"/>
    <property type="evidence" value="ECO:0007669"/>
    <property type="project" value="InterPro"/>
</dbReference>
<dbReference type="InterPro" id="IPR049258">
    <property type="entry name" value="ODAD1_CC"/>
</dbReference>
<sequence length="564" mass="63119">MNKAASVGNLRSAGAPRRKAATLGGTATEDELTSLQRRFAALESETTIKGVDTAGNVLGKSVSKLLDTRASAEVLVRDPAHAGELAELKRLDEQVCHLRRKHDELAHSNMEKRQELKRIEDKLHDLGKEAVRSGASGEHASLRETRNLEKKLAESVTRYEEAYENRRTYDQIMKRLKEERMGYDNSIAELDNRLKAKELEYEELLLLSHDANHSKEMAKAELGRLEAIGVEERKLREREVQEHKQLMLHKTELVKELKARERALLAADPPGAAHADALPEGTARNQLYKVLIRDAAIEDEQRSIRAYEEAFQKIKHVTGVSDVSEVIEKFLTQEETHKHLLQMTLDSKVLIEQLHDQKRRADEQLQRLKYSSSKPGVSRRPNARTGGEGVSDAQSKYERMRNKHEHMKSVFLTVRAGIGNIARKLDADGMLHDVPLESMGASEMAALLEAIEKRAATLLEAIDLEEEAMEAAAAVAATAPAVAHNAAAKKGGAELELGPGNIRIKDPTEREEDVQDEDDFEEDLEEDVVDRDALKKMSALILDKANKGKKKRRRRNVAAADDDK</sequence>
<dbReference type="GO" id="GO:0097542">
    <property type="term" value="C:ciliary tip"/>
    <property type="evidence" value="ECO:0007669"/>
    <property type="project" value="TreeGrafter"/>
</dbReference>
<dbReference type="EMBL" id="JAGTXO010000032">
    <property type="protein sequence ID" value="KAG8460509.1"/>
    <property type="molecule type" value="Genomic_DNA"/>
</dbReference>
<feature type="coiled-coil region" evidence="2">
    <location>
        <begin position="102"/>
        <end position="129"/>
    </location>
</feature>
<dbReference type="OrthoDB" id="10255247at2759"/>
<name>A0A8J6C4U0_DIALT</name>
<comment type="caution">
    <text evidence="5">The sequence shown here is derived from an EMBL/GenBank/DDBJ whole genome shotgun (WGS) entry which is preliminary data.</text>
</comment>
<proteinExistence type="predicted"/>
<dbReference type="PANTHER" id="PTHR46518">
    <property type="entry name" value="COILED-COIL DOMAIN-CONTAINING PROTEIN 151"/>
    <property type="match status" value="1"/>
</dbReference>
<feature type="region of interest" description="Disordered" evidence="3">
    <location>
        <begin position="1"/>
        <end position="29"/>
    </location>
</feature>
<feature type="domain" description="ODAD1 central coiled coil region" evidence="4">
    <location>
        <begin position="143"/>
        <end position="429"/>
    </location>
</feature>
<feature type="region of interest" description="Disordered" evidence="3">
    <location>
        <begin position="545"/>
        <end position="564"/>
    </location>
</feature>
<dbReference type="Proteomes" id="UP000751190">
    <property type="component" value="Unassembled WGS sequence"/>
</dbReference>
<dbReference type="GO" id="GO:0035253">
    <property type="term" value="C:ciliary rootlet"/>
    <property type="evidence" value="ECO:0007669"/>
    <property type="project" value="TreeGrafter"/>
</dbReference>
<dbReference type="PANTHER" id="PTHR46518:SF1">
    <property type="entry name" value="OUTER DYNEIN ARM-DOCKING COMPLEX SUBUNIT 3"/>
    <property type="match status" value="1"/>
</dbReference>
<evidence type="ECO:0000256" key="1">
    <source>
        <dbReference type="ARBA" id="ARBA00023054"/>
    </source>
</evidence>
<organism evidence="5 6">
    <name type="scientific">Diacronema lutheri</name>
    <name type="common">Unicellular marine alga</name>
    <name type="synonym">Monochrysis lutheri</name>
    <dbReference type="NCBI Taxonomy" id="2081491"/>
    <lineage>
        <taxon>Eukaryota</taxon>
        <taxon>Haptista</taxon>
        <taxon>Haptophyta</taxon>
        <taxon>Pavlovophyceae</taxon>
        <taxon>Pavlovales</taxon>
        <taxon>Pavlovaceae</taxon>
        <taxon>Diacronema</taxon>
    </lineage>
</organism>
<gene>
    <name evidence="5" type="ORF">KFE25_013159</name>
</gene>
<evidence type="ECO:0000259" key="4">
    <source>
        <dbReference type="Pfam" id="PF21773"/>
    </source>
</evidence>
<keyword evidence="1 2" id="KW-0175">Coiled coil</keyword>
<feature type="region of interest" description="Disordered" evidence="3">
    <location>
        <begin position="498"/>
        <end position="527"/>
    </location>
</feature>
<dbReference type="GO" id="GO:0036158">
    <property type="term" value="P:outer dynein arm assembly"/>
    <property type="evidence" value="ECO:0007669"/>
    <property type="project" value="InterPro"/>
</dbReference>
<feature type="region of interest" description="Disordered" evidence="3">
    <location>
        <begin position="369"/>
        <end position="396"/>
    </location>
</feature>
<accession>A0A8J6C4U0</accession>
<dbReference type="OMA" id="GHHREEM"/>
<dbReference type="GO" id="GO:0036064">
    <property type="term" value="C:ciliary basal body"/>
    <property type="evidence" value="ECO:0007669"/>
    <property type="project" value="TreeGrafter"/>
</dbReference>
<dbReference type="Pfam" id="PF21773">
    <property type="entry name" value="ODAD1_CC"/>
    <property type="match status" value="1"/>
</dbReference>